<keyword evidence="2" id="KW-0547">Nucleotide-binding</keyword>
<comment type="caution">
    <text evidence="5">The sequence shown here is derived from an EMBL/GenBank/DDBJ whole genome shotgun (WGS) entry which is preliminary data.</text>
</comment>
<organism evidence="5 6">
    <name type="scientific">Lysinibacillus xylanilyticus</name>
    <dbReference type="NCBI Taxonomy" id="582475"/>
    <lineage>
        <taxon>Bacteria</taxon>
        <taxon>Bacillati</taxon>
        <taxon>Bacillota</taxon>
        <taxon>Bacilli</taxon>
        <taxon>Bacillales</taxon>
        <taxon>Bacillaceae</taxon>
        <taxon>Lysinibacillus</taxon>
    </lineage>
</organism>
<keyword evidence="3 5" id="KW-0067">ATP-binding</keyword>
<dbReference type="GO" id="GO:0005524">
    <property type="term" value="F:ATP binding"/>
    <property type="evidence" value="ECO:0007669"/>
    <property type="project" value="UniProtKB-KW"/>
</dbReference>
<evidence type="ECO:0000256" key="2">
    <source>
        <dbReference type="ARBA" id="ARBA00022741"/>
    </source>
</evidence>
<dbReference type="InterPro" id="IPR025302">
    <property type="entry name" value="DrrA1/2-like_C"/>
</dbReference>
<evidence type="ECO:0000256" key="3">
    <source>
        <dbReference type="ARBA" id="ARBA00022840"/>
    </source>
</evidence>
<proteinExistence type="predicted"/>
<keyword evidence="1" id="KW-0813">Transport</keyword>
<evidence type="ECO:0000256" key="1">
    <source>
        <dbReference type="ARBA" id="ARBA00022448"/>
    </source>
</evidence>
<dbReference type="Pfam" id="PF13732">
    <property type="entry name" value="DrrA1-3_C"/>
    <property type="match status" value="1"/>
</dbReference>
<dbReference type="AlphaFoldDB" id="A0A2M9PWI4"/>
<sequence>EVKGSHVYIEIIDDKPGMQELLQHLSNCPYKIRKVERQTASLEEIFMKVARKI</sequence>
<feature type="domain" description="Daunorubicin resistance ATP-binding protein DrrA1/2-like C-terminal" evidence="4">
    <location>
        <begin position="3"/>
        <end position="49"/>
    </location>
</feature>
<dbReference type="RefSeq" id="WP_157804409.1">
    <property type="nucleotide sequence ID" value="NZ_PHQY01000751.1"/>
</dbReference>
<reference evidence="5 6" key="1">
    <citation type="submission" date="2017-11" db="EMBL/GenBank/DDBJ databases">
        <title>Bacterial isolate from king chilli rhizosphere.</title>
        <authorList>
            <person name="Takhelmayum P."/>
            <person name="Sarangthem I."/>
        </authorList>
    </citation>
    <scope>NUCLEOTIDE SEQUENCE [LARGE SCALE GENOMIC DNA]</scope>
    <source>
        <strain evidence="6">t26</strain>
    </source>
</reference>
<accession>A0A2M9PWI4</accession>
<protein>
    <submittedName>
        <fullName evidence="5">ABC transporter ATP-binding protein</fullName>
    </submittedName>
</protein>
<evidence type="ECO:0000313" key="6">
    <source>
        <dbReference type="Proteomes" id="UP000232101"/>
    </source>
</evidence>
<evidence type="ECO:0000259" key="4">
    <source>
        <dbReference type="Pfam" id="PF13732"/>
    </source>
</evidence>
<dbReference type="Proteomes" id="UP000232101">
    <property type="component" value="Unassembled WGS sequence"/>
</dbReference>
<gene>
    <name evidence="5" type="ORF">CWD94_29540</name>
</gene>
<feature type="non-terminal residue" evidence="5">
    <location>
        <position position="1"/>
    </location>
</feature>
<name>A0A2M9PWI4_9BACI</name>
<evidence type="ECO:0000313" key="5">
    <source>
        <dbReference type="EMBL" id="PJO40183.1"/>
    </source>
</evidence>
<dbReference type="EMBL" id="PHQY01000751">
    <property type="protein sequence ID" value="PJO40183.1"/>
    <property type="molecule type" value="Genomic_DNA"/>
</dbReference>